<dbReference type="EMBL" id="JBHSBU010000001">
    <property type="protein sequence ID" value="MFC4160741.1"/>
    <property type="molecule type" value="Genomic_DNA"/>
</dbReference>
<dbReference type="Pfam" id="PF19419">
    <property type="entry name" value="DUF5983"/>
    <property type="match status" value="1"/>
</dbReference>
<evidence type="ECO:0000313" key="3">
    <source>
        <dbReference type="Proteomes" id="UP001595791"/>
    </source>
</evidence>
<dbReference type="Proteomes" id="UP001595791">
    <property type="component" value="Unassembled WGS sequence"/>
</dbReference>
<reference evidence="3" key="1">
    <citation type="journal article" date="2019" name="Int. J. Syst. Evol. Microbiol.">
        <title>The Global Catalogue of Microorganisms (GCM) 10K type strain sequencing project: providing services to taxonomists for standard genome sequencing and annotation.</title>
        <authorList>
            <consortium name="The Broad Institute Genomics Platform"/>
            <consortium name="The Broad Institute Genome Sequencing Center for Infectious Disease"/>
            <person name="Wu L."/>
            <person name="Ma J."/>
        </authorList>
    </citation>
    <scope>NUCLEOTIDE SEQUENCE [LARGE SCALE GENOMIC DNA]</scope>
    <source>
        <strain evidence="3">LMG 29894</strain>
    </source>
</reference>
<proteinExistence type="predicted"/>
<accession>A0ABV8MUS4</accession>
<gene>
    <name evidence="2" type="ORF">ACFOW7_15480</name>
</gene>
<name>A0ABV8MUS4_9NEIS</name>
<feature type="domain" description="DUF5983" evidence="1">
    <location>
        <begin position="127"/>
        <end position="236"/>
    </location>
</feature>
<dbReference type="RefSeq" id="WP_378165898.1">
    <property type="nucleotide sequence ID" value="NZ_JBHSBU010000001.1"/>
</dbReference>
<evidence type="ECO:0000259" key="1">
    <source>
        <dbReference type="Pfam" id="PF19419"/>
    </source>
</evidence>
<keyword evidence="3" id="KW-1185">Reference proteome</keyword>
<protein>
    <submittedName>
        <fullName evidence="2">ABC transporter substrate-binding protein</fullName>
    </submittedName>
</protein>
<sequence length="239" mass="26424">MSSPLINPFIRGFSDLSVQRLVAIDYEADCPLAYRPLHPSQAHLKDGDIDRFPCTFCEDFALITEGQTVPDELDARCSGVGTVRAVVYAIMAKQMDQPRHVGDLYAADAARAVVERLRFQTGVYSRCFEISSTHLTIEANEFLAQLADIGTPLHFLFVAFRIPDSWAIGVKLLDTPWSDANLQSLVGITLADMRRLMQRQGMPDSLIDVIVLAATADVRMLVFDANAPVLDGLPIYHAD</sequence>
<dbReference type="InterPro" id="IPR046025">
    <property type="entry name" value="DUF5983"/>
</dbReference>
<comment type="caution">
    <text evidence="2">The sequence shown here is derived from an EMBL/GenBank/DDBJ whole genome shotgun (WGS) entry which is preliminary data.</text>
</comment>
<evidence type="ECO:0000313" key="2">
    <source>
        <dbReference type="EMBL" id="MFC4160741.1"/>
    </source>
</evidence>
<organism evidence="2 3">
    <name type="scientific">Chitinimonas lacunae</name>
    <dbReference type="NCBI Taxonomy" id="1963018"/>
    <lineage>
        <taxon>Bacteria</taxon>
        <taxon>Pseudomonadati</taxon>
        <taxon>Pseudomonadota</taxon>
        <taxon>Betaproteobacteria</taxon>
        <taxon>Neisseriales</taxon>
        <taxon>Chitinibacteraceae</taxon>
        <taxon>Chitinimonas</taxon>
    </lineage>
</organism>